<keyword evidence="1" id="KW-0805">Transcription regulation</keyword>
<dbReference type="Gene3D" id="1.10.260.40">
    <property type="entry name" value="lambda repressor-like DNA-binding domains"/>
    <property type="match status" value="1"/>
</dbReference>
<dbReference type="InterPro" id="IPR046335">
    <property type="entry name" value="LacI/GalR-like_sensor"/>
</dbReference>
<dbReference type="SUPFAM" id="SSF47413">
    <property type="entry name" value="lambda repressor-like DNA-binding domains"/>
    <property type="match status" value="1"/>
</dbReference>
<dbReference type="PROSITE" id="PS50932">
    <property type="entry name" value="HTH_LACI_2"/>
    <property type="match status" value="1"/>
</dbReference>
<proteinExistence type="predicted"/>
<dbReference type="GO" id="GO:0000976">
    <property type="term" value="F:transcription cis-regulatory region binding"/>
    <property type="evidence" value="ECO:0007669"/>
    <property type="project" value="TreeGrafter"/>
</dbReference>
<dbReference type="InterPro" id="IPR010982">
    <property type="entry name" value="Lambda_DNA-bd_dom_sf"/>
</dbReference>
<dbReference type="PANTHER" id="PTHR30146">
    <property type="entry name" value="LACI-RELATED TRANSCRIPTIONAL REPRESSOR"/>
    <property type="match status" value="1"/>
</dbReference>
<dbReference type="Pfam" id="PF13377">
    <property type="entry name" value="Peripla_BP_3"/>
    <property type="match status" value="1"/>
</dbReference>
<keyword evidence="2" id="KW-0238">DNA-binding</keyword>
<reference evidence="5 6" key="1">
    <citation type="submission" date="2019-10" db="EMBL/GenBank/DDBJ databases">
        <title>Streptomyces smaragdinus sp. nov. and Streptomyces fabii sp. nov., isolated from the gut of fungus growing-termite Macrotermes natalensis.</title>
        <authorList>
            <person name="Schwitalla J."/>
            <person name="Benndorf R."/>
            <person name="Martin K."/>
            <person name="De Beer W."/>
            <person name="Kaster A.-K."/>
            <person name="Vollmers J."/>
            <person name="Poulsen M."/>
            <person name="Beemelmanns C."/>
        </authorList>
    </citation>
    <scope>NUCLEOTIDE SEQUENCE [LARGE SCALE GENOMIC DNA]</scope>
    <source>
        <strain evidence="5 6">RB5</strain>
    </source>
</reference>
<dbReference type="RefSeq" id="WP_153449488.1">
    <property type="nucleotide sequence ID" value="NZ_WEGJ01000001.1"/>
</dbReference>
<dbReference type="Proteomes" id="UP000466345">
    <property type="component" value="Unassembled WGS sequence"/>
</dbReference>
<keyword evidence="3" id="KW-0804">Transcription</keyword>
<dbReference type="CDD" id="cd01392">
    <property type="entry name" value="HTH_LacI"/>
    <property type="match status" value="1"/>
</dbReference>
<evidence type="ECO:0000256" key="2">
    <source>
        <dbReference type="ARBA" id="ARBA00023125"/>
    </source>
</evidence>
<feature type="domain" description="HTH lacI-type" evidence="4">
    <location>
        <begin position="10"/>
        <end position="66"/>
    </location>
</feature>
<evidence type="ECO:0000313" key="5">
    <source>
        <dbReference type="EMBL" id="MQY10125.1"/>
    </source>
</evidence>
<keyword evidence="6" id="KW-1185">Reference proteome</keyword>
<organism evidence="5 6">
    <name type="scientific">Streptomyces smaragdinus</name>
    <dbReference type="NCBI Taxonomy" id="2585196"/>
    <lineage>
        <taxon>Bacteria</taxon>
        <taxon>Bacillati</taxon>
        <taxon>Actinomycetota</taxon>
        <taxon>Actinomycetes</taxon>
        <taxon>Kitasatosporales</taxon>
        <taxon>Streptomycetaceae</taxon>
        <taxon>Streptomyces</taxon>
    </lineage>
</organism>
<accession>A0A7K0C9I9</accession>
<dbReference type="InterPro" id="IPR028082">
    <property type="entry name" value="Peripla_BP_I"/>
</dbReference>
<dbReference type="PANTHER" id="PTHR30146:SF153">
    <property type="entry name" value="LACTOSE OPERON REPRESSOR"/>
    <property type="match status" value="1"/>
</dbReference>
<evidence type="ECO:0000256" key="1">
    <source>
        <dbReference type="ARBA" id="ARBA00023015"/>
    </source>
</evidence>
<dbReference type="AlphaFoldDB" id="A0A7K0C9I9"/>
<dbReference type="Gene3D" id="3.40.50.2300">
    <property type="match status" value="2"/>
</dbReference>
<evidence type="ECO:0000259" key="4">
    <source>
        <dbReference type="PROSITE" id="PS50932"/>
    </source>
</evidence>
<evidence type="ECO:0000313" key="6">
    <source>
        <dbReference type="Proteomes" id="UP000466345"/>
    </source>
</evidence>
<comment type="caution">
    <text evidence="5">The sequence shown here is derived from an EMBL/GenBank/DDBJ whole genome shotgun (WGS) entry which is preliminary data.</text>
</comment>
<dbReference type="EMBL" id="WEGJ01000001">
    <property type="protein sequence ID" value="MQY10125.1"/>
    <property type="molecule type" value="Genomic_DNA"/>
</dbReference>
<dbReference type="OrthoDB" id="3288692at2"/>
<sequence>MTDQPTRAAPTSADVARRAGVSRATVSYVLNDSGTARISDATRARVLAAAADLGYVPHAAARSLRSGRTRMVLLPYPSTPMGPLVYGFFAALRHSLAERGYAVASFGGPHAPGGLDTARGWAELRPAALLVADGAALTPEGVDLLRRSGVGALVAFAPRPVPGVHTVLADQCRVGAAAAGRLLARGCRRLGVVVPETAAAQGLGLSRLRGAEEAAGARVERLDLACTEESAARLAARWPALGLDGVFAYNDEYAMLLMRALQDAGVDVPGRTAVVGAGDLLLGRLLRPRLTSVRIGLPDASRLAALIDELVADPGAVPTVVGELKIEVVARESA</sequence>
<evidence type="ECO:0000256" key="3">
    <source>
        <dbReference type="ARBA" id="ARBA00023163"/>
    </source>
</evidence>
<dbReference type="SMART" id="SM00354">
    <property type="entry name" value="HTH_LACI"/>
    <property type="match status" value="1"/>
</dbReference>
<dbReference type="SUPFAM" id="SSF53822">
    <property type="entry name" value="Periplasmic binding protein-like I"/>
    <property type="match status" value="1"/>
</dbReference>
<gene>
    <name evidence="5" type="primary">galR_1</name>
    <name evidence="5" type="ORF">SRB5_02300</name>
</gene>
<dbReference type="GO" id="GO:0003700">
    <property type="term" value="F:DNA-binding transcription factor activity"/>
    <property type="evidence" value="ECO:0007669"/>
    <property type="project" value="TreeGrafter"/>
</dbReference>
<protein>
    <submittedName>
        <fullName evidence="5">HTH-type transcriptional regulator GalR</fullName>
    </submittedName>
</protein>
<dbReference type="InterPro" id="IPR000843">
    <property type="entry name" value="HTH_LacI"/>
</dbReference>
<name>A0A7K0C9I9_9ACTN</name>
<dbReference type="Pfam" id="PF00356">
    <property type="entry name" value="LacI"/>
    <property type="match status" value="1"/>
</dbReference>